<dbReference type="PANTHER" id="PTHR12526:SF640">
    <property type="entry name" value="COLANIC ACID BIOSYNTHESIS GLYCOSYLTRANSFERASE WCAL-RELATED"/>
    <property type="match status" value="1"/>
</dbReference>
<sequence>MLPDKQPVIFTQLGARMHYAVPRILQQVDLLGHLYTDICAVKNWPALLHYFPSSILPKGLQRLKGRVPYGIPKTKITAFTAFGYKYAARRRKAHSREELTEIHLWAGDYFNKLILKKGLQGGNLVYGFNSASERILRSARSQRIPGIVEQTIAPFSIEQKLLETEVESFPDWGKKKNNKFAEEFISRERNEWSLAESIFAGSEFVKEAITAAGGPAHKCKVIPYGVELSNFLTIKKKNSHTKKLHVLFIGEVGLRKGIPYLLAAMKALEHHPVSCRIVGSHQIPFDTIRKIVPANTELVGTVPRMSIFKEFQWADILCLPSLCEGSATVIYEALAAGLPVITTPNSGSIVRDHQEGFIVPIRNSQAIADCIATLCFNHKLLKDMSHSARHRSSFGSLEAYGRRLVEGINDCLTSSDL</sequence>
<dbReference type="EMBL" id="AP024086">
    <property type="protein sequence ID" value="BCL60451.1"/>
    <property type="molecule type" value="Genomic_DNA"/>
</dbReference>
<gene>
    <name evidence="5" type="primary">bme7</name>
    <name evidence="5" type="ORF">DGMP_11440</name>
</gene>
<evidence type="ECO:0000256" key="3">
    <source>
        <dbReference type="ARBA" id="ARBA00022679"/>
    </source>
</evidence>
<keyword evidence="2" id="KW-0328">Glycosyltransferase</keyword>
<name>A0A8D5FGZ3_9BACT</name>
<keyword evidence="3 5" id="KW-0808">Transferase</keyword>
<dbReference type="AlphaFoldDB" id="A0A8D5FGZ3"/>
<dbReference type="GO" id="GO:0016757">
    <property type="term" value="F:glycosyltransferase activity"/>
    <property type="evidence" value="ECO:0007669"/>
    <property type="project" value="UniProtKB-KW"/>
</dbReference>
<accession>A0A8D5FGZ3</accession>
<proteinExistence type="inferred from homology"/>
<evidence type="ECO:0000256" key="1">
    <source>
        <dbReference type="ARBA" id="ARBA00009481"/>
    </source>
</evidence>
<dbReference type="PANTHER" id="PTHR12526">
    <property type="entry name" value="GLYCOSYLTRANSFERASE"/>
    <property type="match status" value="1"/>
</dbReference>
<evidence type="ECO:0000313" key="5">
    <source>
        <dbReference type="EMBL" id="BCL60451.1"/>
    </source>
</evidence>
<evidence type="ECO:0000256" key="2">
    <source>
        <dbReference type="ARBA" id="ARBA00022676"/>
    </source>
</evidence>
<evidence type="ECO:0000313" key="6">
    <source>
        <dbReference type="Proteomes" id="UP000826725"/>
    </source>
</evidence>
<comment type="similarity">
    <text evidence="1">Belongs to the glycosyltransferase group 1 family. Glycosyltransferase 4 subfamily.</text>
</comment>
<evidence type="ECO:0000259" key="4">
    <source>
        <dbReference type="Pfam" id="PF00534"/>
    </source>
</evidence>
<dbReference type="InterPro" id="IPR001296">
    <property type="entry name" value="Glyco_trans_1"/>
</dbReference>
<protein>
    <submittedName>
        <fullName evidence="5">Glycosyl transferase</fullName>
    </submittedName>
</protein>
<reference evidence="5" key="1">
    <citation type="submission" date="2020-09" db="EMBL/GenBank/DDBJ databases">
        <title>Desulfogranum mesoprofundum gen. nov., sp. nov., a novel mesophilic, sulfate-reducing chemolithoautotroph isolated from a deep-sea hydrothermal vent chimney in the Suiyo Seamount.</title>
        <authorList>
            <person name="Hashimoto Y."/>
            <person name="Nakagawa S."/>
        </authorList>
    </citation>
    <scope>NUCLEOTIDE SEQUENCE</scope>
    <source>
        <strain evidence="5">KT2</strain>
    </source>
</reference>
<dbReference type="CDD" id="cd03801">
    <property type="entry name" value="GT4_PimA-like"/>
    <property type="match status" value="1"/>
</dbReference>
<feature type="domain" description="Glycosyl transferase family 1" evidence="4">
    <location>
        <begin position="235"/>
        <end position="390"/>
    </location>
</feature>
<dbReference type="Pfam" id="PF00534">
    <property type="entry name" value="Glycos_transf_1"/>
    <property type="match status" value="1"/>
</dbReference>
<dbReference type="RefSeq" id="WP_228856574.1">
    <property type="nucleotide sequence ID" value="NZ_AP024086.1"/>
</dbReference>
<keyword evidence="6" id="KW-1185">Reference proteome</keyword>
<dbReference type="KEGG" id="dbk:DGMP_11440"/>
<dbReference type="Proteomes" id="UP000826725">
    <property type="component" value="Chromosome"/>
</dbReference>
<organism evidence="5 6">
    <name type="scientific">Desulfomarina profundi</name>
    <dbReference type="NCBI Taxonomy" id="2772557"/>
    <lineage>
        <taxon>Bacteria</taxon>
        <taxon>Pseudomonadati</taxon>
        <taxon>Thermodesulfobacteriota</taxon>
        <taxon>Desulfobulbia</taxon>
        <taxon>Desulfobulbales</taxon>
        <taxon>Desulfobulbaceae</taxon>
        <taxon>Desulfomarina</taxon>
    </lineage>
</organism>